<feature type="compositionally biased region" description="Low complexity" evidence="1">
    <location>
        <begin position="13"/>
        <end position="25"/>
    </location>
</feature>
<gene>
    <name evidence="3" type="ORF">O4J56_16220</name>
</gene>
<dbReference type="EMBL" id="JAQFWQ010000044">
    <property type="protein sequence ID" value="MDA2812192.1"/>
    <property type="molecule type" value="Genomic_DNA"/>
</dbReference>
<evidence type="ECO:0000313" key="3">
    <source>
        <dbReference type="EMBL" id="MDA2812192.1"/>
    </source>
</evidence>
<keyword evidence="2" id="KW-0812">Transmembrane</keyword>
<feature type="transmembrane region" description="Helical" evidence="2">
    <location>
        <begin position="139"/>
        <end position="159"/>
    </location>
</feature>
<evidence type="ECO:0000256" key="1">
    <source>
        <dbReference type="SAM" id="MobiDB-lite"/>
    </source>
</evidence>
<keyword evidence="4" id="KW-1185">Reference proteome</keyword>
<protein>
    <submittedName>
        <fullName evidence="3">Response regulator</fullName>
    </submittedName>
</protein>
<feature type="transmembrane region" description="Helical" evidence="2">
    <location>
        <begin position="78"/>
        <end position="100"/>
    </location>
</feature>
<sequence>MSENTPRPQDGDGTPAVGPVGSGPAPDQPRSQTPPPTPGSPLITAAAYGFAMPWAGMGVVFGAFIALMGAAFSDLGPLLVVVIVLVLAALPASALGVWWLGRTALKRNGGRAPKAVAWVGTGCFVLSALTFYGGSTVDHLAAVGPAAGLVVGAGCALVERSPRLRAVGIAVAVVGALAAPLAMPPLIEWYEERSERSTAMGDPGTDFAVLDGPDWTRTGFSDQYGRLNLYYKHRGGDRVRVETWNGTHDEPVDVQCDYPQMECERRDGLVIVREEGEIDKVRTVLPDGTVVAVFPAQHDGEADLVAAAQDVRPGTQEEREQIIDSPEE</sequence>
<feature type="transmembrane region" description="Helical" evidence="2">
    <location>
        <begin position="166"/>
        <end position="187"/>
    </location>
</feature>
<evidence type="ECO:0000313" key="4">
    <source>
        <dbReference type="Proteomes" id="UP001527866"/>
    </source>
</evidence>
<keyword evidence="2" id="KW-1133">Transmembrane helix</keyword>
<dbReference type="Proteomes" id="UP001527866">
    <property type="component" value="Unassembled WGS sequence"/>
</dbReference>
<comment type="caution">
    <text evidence="3">The sequence shown here is derived from an EMBL/GenBank/DDBJ whole genome shotgun (WGS) entry which is preliminary data.</text>
</comment>
<feature type="transmembrane region" description="Helical" evidence="2">
    <location>
        <begin position="50"/>
        <end position="72"/>
    </location>
</feature>
<feature type="transmembrane region" description="Helical" evidence="2">
    <location>
        <begin position="112"/>
        <end position="133"/>
    </location>
</feature>
<dbReference type="RefSeq" id="WP_270686669.1">
    <property type="nucleotide sequence ID" value="NZ_JAQFWQ010000044.1"/>
</dbReference>
<organism evidence="3 4">
    <name type="scientific">Nocardiopsis endophytica</name>
    <dbReference type="NCBI Taxonomy" id="3018445"/>
    <lineage>
        <taxon>Bacteria</taxon>
        <taxon>Bacillati</taxon>
        <taxon>Actinomycetota</taxon>
        <taxon>Actinomycetes</taxon>
        <taxon>Streptosporangiales</taxon>
        <taxon>Nocardiopsidaceae</taxon>
        <taxon>Nocardiopsis</taxon>
    </lineage>
</organism>
<reference evidence="3 4" key="1">
    <citation type="submission" date="2023-01" db="EMBL/GenBank/DDBJ databases">
        <title>Draft genome sequence of Nocardiopsis sp. RSe5-2 isolated from halophytes.</title>
        <authorList>
            <person name="Duangmal K."/>
            <person name="Chantavorakit T."/>
        </authorList>
    </citation>
    <scope>NUCLEOTIDE SEQUENCE [LARGE SCALE GENOMIC DNA]</scope>
    <source>
        <strain evidence="3 4">RSe5-2</strain>
    </source>
</reference>
<keyword evidence="2" id="KW-0472">Membrane</keyword>
<proteinExistence type="predicted"/>
<evidence type="ECO:0000256" key="2">
    <source>
        <dbReference type="SAM" id="Phobius"/>
    </source>
</evidence>
<name>A0ABT4U5G9_9ACTN</name>
<feature type="region of interest" description="Disordered" evidence="1">
    <location>
        <begin position="1"/>
        <end position="38"/>
    </location>
</feature>
<accession>A0ABT4U5G9</accession>